<keyword evidence="1" id="KW-0732">Signal</keyword>
<evidence type="ECO:0000313" key="2">
    <source>
        <dbReference type="EMBL" id="MER2491865.1"/>
    </source>
</evidence>
<name>A0ABV1RG60_9ALTE</name>
<dbReference type="Gene3D" id="3.40.50.1110">
    <property type="entry name" value="SGNH hydrolase"/>
    <property type="match status" value="1"/>
</dbReference>
<evidence type="ECO:0008006" key="4">
    <source>
        <dbReference type="Google" id="ProtNLM"/>
    </source>
</evidence>
<reference evidence="2 3" key="1">
    <citation type="submission" date="2024-06" db="EMBL/GenBank/DDBJ databases">
        <authorList>
            <person name="Chen R.Y."/>
        </authorList>
    </citation>
    <scope>NUCLEOTIDE SEQUENCE [LARGE SCALE GENOMIC DNA]</scope>
    <source>
        <strain evidence="2 3">D2</strain>
    </source>
</reference>
<dbReference type="InterPro" id="IPR036514">
    <property type="entry name" value="SGNH_hydro_sf"/>
</dbReference>
<keyword evidence="3" id="KW-1185">Reference proteome</keyword>
<organism evidence="2 3">
    <name type="scientific">Catenovulum sediminis</name>
    <dbReference type="NCBI Taxonomy" id="1740262"/>
    <lineage>
        <taxon>Bacteria</taxon>
        <taxon>Pseudomonadati</taxon>
        <taxon>Pseudomonadota</taxon>
        <taxon>Gammaproteobacteria</taxon>
        <taxon>Alteromonadales</taxon>
        <taxon>Alteromonadaceae</taxon>
        <taxon>Catenovulum</taxon>
    </lineage>
</organism>
<dbReference type="RefSeq" id="WP_350401441.1">
    <property type="nucleotide sequence ID" value="NZ_JBELOE010000152.1"/>
</dbReference>
<protein>
    <recommendedName>
        <fullName evidence="4">SGNH hydrolase-type esterase domain-containing protein</fullName>
    </recommendedName>
</protein>
<feature type="signal peptide" evidence="1">
    <location>
        <begin position="1"/>
        <end position="21"/>
    </location>
</feature>
<evidence type="ECO:0000256" key="1">
    <source>
        <dbReference type="SAM" id="SignalP"/>
    </source>
</evidence>
<dbReference type="SUPFAM" id="SSF52266">
    <property type="entry name" value="SGNH hydrolase"/>
    <property type="match status" value="1"/>
</dbReference>
<sequence>MKSLLLISVALLSFKVFTVNAQSDITPDFSNPVVGLIGASYVDPEAPIGNTSGLTSLNGASYRGIADYLKGTTIHKAGGLVYRENAQGGATSDGANGFKTMLQQAQELVEHTTMWSDGSHMKAAVLFQFNDCKHTLAGLCPTQAEVLAGPVANTLDTIAYLQSQNVKVFVVKMPSYEQLDLALTESIFSAIIPDFKTANEAQYQLIQTSYEDYIYNEDGVTVIEAWKTFEHIGDGLHPNHKSKATAAKIINKTLEKALLR</sequence>
<proteinExistence type="predicted"/>
<comment type="caution">
    <text evidence="2">The sequence shown here is derived from an EMBL/GenBank/DDBJ whole genome shotgun (WGS) entry which is preliminary data.</text>
</comment>
<evidence type="ECO:0000313" key="3">
    <source>
        <dbReference type="Proteomes" id="UP001467690"/>
    </source>
</evidence>
<dbReference type="Proteomes" id="UP001467690">
    <property type="component" value="Unassembled WGS sequence"/>
</dbReference>
<dbReference type="EMBL" id="JBELOE010000152">
    <property type="protein sequence ID" value="MER2491865.1"/>
    <property type="molecule type" value="Genomic_DNA"/>
</dbReference>
<gene>
    <name evidence="2" type="ORF">ABS311_08205</name>
</gene>
<accession>A0ABV1RG60</accession>
<feature type="chain" id="PRO_5047222274" description="SGNH hydrolase-type esterase domain-containing protein" evidence="1">
    <location>
        <begin position="22"/>
        <end position="260"/>
    </location>
</feature>